<feature type="region of interest" description="Disordered" evidence="1">
    <location>
        <begin position="67"/>
        <end position="109"/>
    </location>
</feature>
<sequence length="200" mass="21457">MASVLYAGDTQQQQQQQQQQSSRSPLSAIFSRKKSRAANGILEAEQEGDALDAFHIAADSRGASTAAAHLAGAQPGPAIRRSGAQSRGNGAGAVPLPHQRSATQSDDDDRVAAAVEALEAELHQLRSKYDHQAQQLAGMQEQLSRSQTAEAEARDKLHMQQLKFELLLDLWSMRVLDNEELGALQADPAAAAATAMHGRR</sequence>
<comment type="caution">
    <text evidence="2">The sequence shown here is derived from an EMBL/GenBank/DDBJ whole genome shotgun (WGS) entry which is preliminary data.</text>
</comment>
<keyword evidence="3" id="KW-1185">Reference proteome</keyword>
<gene>
    <name evidence="2" type="ORF">D9Q98_009418</name>
</gene>
<proteinExistence type="predicted"/>
<evidence type="ECO:0000256" key="1">
    <source>
        <dbReference type="SAM" id="MobiDB-lite"/>
    </source>
</evidence>
<feature type="region of interest" description="Disordered" evidence="1">
    <location>
        <begin position="1"/>
        <end position="28"/>
    </location>
</feature>
<dbReference type="AlphaFoldDB" id="A0A9D4TF51"/>
<protein>
    <submittedName>
        <fullName evidence="2">Uncharacterized protein</fullName>
    </submittedName>
</protein>
<reference evidence="2" key="1">
    <citation type="journal article" date="2019" name="Plant J.">
        <title>Chlorella vulgaris genome assembly and annotation reveals the molecular basis for metabolic acclimation to high light conditions.</title>
        <authorList>
            <person name="Cecchin M."/>
            <person name="Marcolungo L."/>
            <person name="Rossato M."/>
            <person name="Girolomoni L."/>
            <person name="Cosentino E."/>
            <person name="Cuine S."/>
            <person name="Li-Beisson Y."/>
            <person name="Delledonne M."/>
            <person name="Ballottari M."/>
        </authorList>
    </citation>
    <scope>NUCLEOTIDE SEQUENCE</scope>
    <source>
        <strain evidence="2">211/11P</strain>
    </source>
</reference>
<organism evidence="2 3">
    <name type="scientific">Chlorella vulgaris</name>
    <name type="common">Green alga</name>
    <dbReference type="NCBI Taxonomy" id="3077"/>
    <lineage>
        <taxon>Eukaryota</taxon>
        <taxon>Viridiplantae</taxon>
        <taxon>Chlorophyta</taxon>
        <taxon>core chlorophytes</taxon>
        <taxon>Trebouxiophyceae</taxon>
        <taxon>Chlorellales</taxon>
        <taxon>Chlorellaceae</taxon>
        <taxon>Chlorella clade</taxon>
        <taxon>Chlorella</taxon>
    </lineage>
</organism>
<feature type="compositionally biased region" description="Low complexity" evidence="1">
    <location>
        <begin position="11"/>
        <end position="20"/>
    </location>
</feature>
<evidence type="ECO:0000313" key="3">
    <source>
        <dbReference type="Proteomes" id="UP001055712"/>
    </source>
</evidence>
<dbReference type="Proteomes" id="UP001055712">
    <property type="component" value="Unassembled WGS sequence"/>
</dbReference>
<reference evidence="2" key="2">
    <citation type="submission" date="2020-11" db="EMBL/GenBank/DDBJ databases">
        <authorList>
            <person name="Cecchin M."/>
            <person name="Marcolungo L."/>
            <person name="Rossato M."/>
            <person name="Girolomoni L."/>
            <person name="Cosentino E."/>
            <person name="Cuine S."/>
            <person name="Li-Beisson Y."/>
            <person name="Delledonne M."/>
            <person name="Ballottari M."/>
        </authorList>
    </citation>
    <scope>NUCLEOTIDE SEQUENCE</scope>
    <source>
        <strain evidence="2">211/11P</strain>
        <tissue evidence="2">Whole cell</tissue>
    </source>
</reference>
<evidence type="ECO:0000313" key="2">
    <source>
        <dbReference type="EMBL" id="KAI3424055.1"/>
    </source>
</evidence>
<dbReference type="EMBL" id="SIDB01000013">
    <property type="protein sequence ID" value="KAI3424055.1"/>
    <property type="molecule type" value="Genomic_DNA"/>
</dbReference>
<dbReference type="OrthoDB" id="515254at2759"/>
<accession>A0A9D4TF51</accession>
<name>A0A9D4TF51_CHLVU</name>